<dbReference type="InterPro" id="IPR004045">
    <property type="entry name" value="Glutathione_S-Trfase_N"/>
</dbReference>
<reference evidence="2 3" key="1">
    <citation type="submission" date="2020-04" db="EMBL/GenBank/DDBJ databases">
        <title>Genome sequencing of Rosenbergiella species.</title>
        <authorList>
            <person name="Alvarez-Perez S."/>
            <person name="Lievens B."/>
        </authorList>
    </citation>
    <scope>NUCLEOTIDE SEQUENCE [LARGE SCALE GENOMIC DNA]</scope>
    <source>
        <strain evidence="2 3">S61</strain>
    </source>
</reference>
<dbReference type="InterPro" id="IPR036249">
    <property type="entry name" value="Thioredoxin-like_sf"/>
</dbReference>
<dbReference type="PANTHER" id="PTHR42673:SF4">
    <property type="entry name" value="MALEYLACETOACETATE ISOMERASE"/>
    <property type="match status" value="1"/>
</dbReference>
<keyword evidence="3" id="KW-1185">Reference proteome</keyword>
<proteinExistence type="predicted"/>
<dbReference type="SUPFAM" id="SSF47616">
    <property type="entry name" value="GST C-terminal domain-like"/>
    <property type="match status" value="1"/>
</dbReference>
<dbReference type="Gene3D" id="1.20.1050.10">
    <property type="match status" value="1"/>
</dbReference>
<feature type="domain" description="GST N-terminal" evidence="1">
    <location>
        <begin position="1"/>
        <end position="79"/>
    </location>
</feature>
<evidence type="ECO:0000313" key="2">
    <source>
        <dbReference type="EMBL" id="MBT0724519.1"/>
    </source>
</evidence>
<protein>
    <submittedName>
        <fullName evidence="2">Glutathione S-transferase</fullName>
    </submittedName>
</protein>
<dbReference type="SUPFAM" id="SSF52833">
    <property type="entry name" value="Thioredoxin-like"/>
    <property type="match status" value="1"/>
</dbReference>
<dbReference type="Proteomes" id="UP000790096">
    <property type="component" value="Unassembled WGS sequence"/>
</dbReference>
<evidence type="ECO:0000259" key="1">
    <source>
        <dbReference type="PROSITE" id="PS50404"/>
    </source>
</evidence>
<dbReference type="InterPro" id="IPR036282">
    <property type="entry name" value="Glutathione-S-Trfase_C_sf"/>
</dbReference>
<gene>
    <name evidence="2" type="ORF">HH682_08735</name>
</gene>
<name>A0ABS5SWN2_9GAMM</name>
<dbReference type="Gene3D" id="3.40.30.10">
    <property type="entry name" value="Glutaredoxin"/>
    <property type="match status" value="1"/>
</dbReference>
<dbReference type="PANTHER" id="PTHR42673">
    <property type="entry name" value="MALEYLACETOACETATE ISOMERASE"/>
    <property type="match status" value="1"/>
</dbReference>
<organism evidence="2 3">
    <name type="scientific">Rosenbergiella gaditana</name>
    <dbReference type="NCBI Taxonomy" id="2726987"/>
    <lineage>
        <taxon>Bacteria</taxon>
        <taxon>Pseudomonadati</taxon>
        <taxon>Pseudomonadota</taxon>
        <taxon>Gammaproteobacteria</taxon>
        <taxon>Enterobacterales</taxon>
        <taxon>Erwiniaceae</taxon>
        <taxon>Rosenbergiella</taxon>
    </lineage>
</organism>
<comment type="caution">
    <text evidence="2">The sequence shown here is derived from an EMBL/GenBank/DDBJ whole genome shotgun (WGS) entry which is preliminary data.</text>
</comment>
<sequence>MQLSVGIDSTWSLRAMIGLKITAIQADLRVFNLSCPTCKSELQSLCATGLVPFLDDGELRIHDSLAITEYLNELSAGGLYPTERGKRALCRSLCAEMHSGFTALRQAMPFTTAAVSQQSTFSPAQAAEIGRVKTLFCCAEGPFYLGDKPTAVDAFYAVLACRLNHYGVRLQGKAGEYQQQLLGWEFLHEALAQLTLAAACPHGHTLA</sequence>
<evidence type="ECO:0000313" key="3">
    <source>
        <dbReference type="Proteomes" id="UP000790096"/>
    </source>
</evidence>
<dbReference type="PROSITE" id="PS50404">
    <property type="entry name" value="GST_NTER"/>
    <property type="match status" value="1"/>
</dbReference>
<accession>A0ABS5SWN2</accession>
<dbReference type="EMBL" id="JABBFR010000010">
    <property type="protein sequence ID" value="MBT0724519.1"/>
    <property type="molecule type" value="Genomic_DNA"/>
</dbReference>
<dbReference type="RefSeq" id="WP_214237192.1">
    <property type="nucleotide sequence ID" value="NZ_JABBFR010000010.1"/>
</dbReference>